<feature type="region of interest" description="Disordered" evidence="1">
    <location>
        <begin position="1"/>
        <end position="23"/>
    </location>
</feature>
<protein>
    <submittedName>
        <fullName evidence="2">Uncharacterized protein</fullName>
    </submittedName>
</protein>
<gene>
    <name evidence="2" type="ORF">ERS027661_03476</name>
</gene>
<evidence type="ECO:0000313" key="2">
    <source>
        <dbReference type="EMBL" id="CKS74141.1"/>
    </source>
</evidence>
<accession>A0A654ZFG1</accession>
<evidence type="ECO:0000256" key="1">
    <source>
        <dbReference type="SAM" id="MobiDB-lite"/>
    </source>
</evidence>
<dbReference type="EMBL" id="CNFU01000918">
    <property type="protein sequence ID" value="CKS74141.1"/>
    <property type="molecule type" value="Genomic_DNA"/>
</dbReference>
<organism evidence="2 3">
    <name type="scientific">Mycobacterium tuberculosis</name>
    <dbReference type="NCBI Taxonomy" id="1773"/>
    <lineage>
        <taxon>Bacteria</taxon>
        <taxon>Bacillati</taxon>
        <taxon>Actinomycetota</taxon>
        <taxon>Actinomycetes</taxon>
        <taxon>Mycobacteriales</taxon>
        <taxon>Mycobacteriaceae</taxon>
        <taxon>Mycobacterium</taxon>
        <taxon>Mycobacterium tuberculosis complex</taxon>
    </lineage>
</organism>
<feature type="region of interest" description="Disordered" evidence="1">
    <location>
        <begin position="159"/>
        <end position="186"/>
    </location>
</feature>
<reference evidence="2 3" key="1">
    <citation type="submission" date="2015-03" db="EMBL/GenBank/DDBJ databases">
        <authorList>
            <consortium name="Pathogen Informatics"/>
        </authorList>
    </citation>
    <scope>NUCLEOTIDE SEQUENCE [LARGE SCALE GENOMIC DNA]</scope>
    <source>
        <strain evidence="2 3">Bir 187</strain>
    </source>
</reference>
<sequence length="286" mass="28677">MVCGGVSGMESRTPHGPSPSTCSGSSWLVPHTWVANGAPGTTSTRPGVGVAAWCVRSQSAASCQYWGSAPNVPGGATRPVHASEVLTISAVRATTATATRLSRSGCANARSHAGLGALPGSGTRLSSCAKPSTRGSRITGPTLCTLRRGVPAASRNACTGWATGEASPPRWPTASSTTPTNSIVTSRPRAGIAGLVSPASPAAATRQVPRMAADPVTNGAPAVAFGATNGVQLSVPRSTSTSEDHCVVTPEDSMKSRNGGLTPCSCVSAITHHSVARAIANSHHAV</sequence>
<dbReference type="Proteomes" id="UP000049023">
    <property type="component" value="Unassembled WGS sequence"/>
</dbReference>
<feature type="compositionally biased region" description="Polar residues" evidence="1">
    <location>
        <begin position="173"/>
        <end position="185"/>
    </location>
</feature>
<evidence type="ECO:0000313" key="3">
    <source>
        <dbReference type="Proteomes" id="UP000049023"/>
    </source>
</evidence>
<dbReference type="AlphaFoldDB" id="A0A654ZFG1"/>
<name>A0A654ZFG1_MYCTX</name>
<proteinExistence type="predicted"/>